<evidence type="ECO:0000256" key="5">
    <source>
        <dbReference type="PROSITE-ProRule" id="PRU00070"/>
    </source>
</evidence>
<evidence type="ECO:0000256" key="6">
    <source>
        <dbReference type="SAM" id="MobiDB-lite"/>
    </source>
</evidence>
<dbReference type="GO" id="GO:0046872">
    <property type="term" value="F:metal ion binding"/>
    <property type="evidence" value="ECO:0007669"/>
    <property type="project" value="UniProtKB-KW"/>
</dbReference>
<dbReference type="RefSeq" id="XP_011504432.1">
    <property type="nucleotide sequence ID" value="XM_011506130.1"/>
</dbReference>
<dbReference type="PANTHER" id="PTHR12322">
    <property type="entry name" value="DOUBLESEX AND MAB-3 RELATED TRANSCRIPTION FACTOR DMRT"/>
    <property type="match status" value="1"/>
</dbReference>
<dbReference type="InterPro" id="IPR026607">
    <property type="entry name" value="DMRT"/>
</dbReference>
<evidence type="ECO:0000256" key="3">
    <source>
        <dbReference type="ARBA" id="ARBA00023125"/>
    </source>
</evidence>
<feature type="region of interest" description="Disordered" evidence="6">
    <location>
        <begin position="1"/>
        <end position="31"/>
    </location>
</feature>
<feature type="DNA-binding region" description="DM" evidence="5">
    <location>
        <begin position="32"/>
        <end position="79"/>
    </location>
</feature>
<feature type="compositionally biased region" description="Low complexity" evidence="6">
    <location>
        <begin position="107"/>
        <end position="124"/>
    </location>
</feature>
<sequence>MDQSDDMVSSELESTLGQTSKKAKPSQRIPKCTRCQNHGKKVEVKFHKRECEYRYCLCEMCILTMKKQQIMKVQTAQRRARQQYEMLMEMKKKKAKSKDSETPPAPSISGSNDSNSSDMPSLSNHNSNSESGRGINEPVVNVPILQNRPPLLPHTTSPSTPLFEPESNTEQVEVLLGYSKKLLQRFGYPWESLSLMYVILKDSRVDVEVAMRRIIKAESIPHPEAYSTLIMI</sequence>
<dbReference type="GO" id="GO:0005634">
    <property type="term" value="C:nucleus"/>
    <property type="evidence" value="ECO:0007669"/>
    <property type="project" value="UniProtKB-SubCell"/>
</dbReference>
<dbReference type="Gene3D" id="4.10.1040.10">
    <property type="entry name" value="DM DNA-binding domain"/>
    <property type="match status" value="1"/>
</dbReference>
<keyword evidence="3 5" id="KW-0238">DNA-binding</keyword>
<feature type="region of interest" description="Disordered" evidence="6">
    <location>
        <begin position="90"/>
        <end position="136"/>
    </location>
</feature>
<evidence type="ECO:0000256" key="2">
    <source>
        <dbReference type="ARBA" id="ARBA00022833"/>
    </source>
</evidence>
<evidence type="ECO:0000256" key="4">
    <source>
        <dbReference type="ARBA" id="ARBA00023242"/>
    </source>
</evidence>
<feature type="compositionally biased region" description="Polar residues" evidence="6">
    <location>
        <begin position="1"/>
        <end position="20"/>
    </location>
</feature>
<name>A0AAJ7E1I7_9HYME</name>
<dbReference type="AlphaFoldDB" id="A0AAJ7E1I7"/>
<dbReference type="PROSITE" id="PS40000">
    <property type="entry name" value="DM_1"/>
    <property type="match status" value="1"/>
</dbReference>
<dbReference type="KEGG" id="csol:105367427"/>
<gene>
    <name evidence="9" type="primary">LOC105367427</name>
</gene>
<keyword evidence="2 5" id="KW-0862">Zinc</keyword>
<dbReference type="SUPFAM" id="SSF82927">
    <property type="entry name" value="Cysteine-rich DNA binding domain, (DM domain)"/>
    <property type="match status" value="1"/>
</dbReference>
<evidence type="ECO:0000256" key="1">
    <source>
        <dbReference type="ARBA" id="ARBA00022723"/>
    </source>
</evidence>
<dbReference type="PANTHER" id="PTHR12322:SF116">
    <property type="entry name" value="DOUBLESEX-MAB RELATED 99B"/>
    <property type="match status" value="1"/>
</dbReference>
<dbReference type="GO" id="GO:0007548">
    <property type="term" value="P:sex differentiation"/>
    <property type="evidence" value="ECO:0007669"/>
    <property type="project" value="TreeGrafter"/>
</dbReference>
<keyword evidence="4 5" id="KW-0539">Nucleus</keyword>
<dbReference type="InterPro" id="IPR036407">
    <property type="entry name" value="DM_DNA-bd_sf"/>
</dbReference>
<proteinExistence type="predicted"/>
<dbReference type="InterPro" id="IPR014932">
    <property type="entry name" value="DSX_dimer"/>
</dbReference>
<dbReference type="GO" id="GO:0000978">
    <property type="term" value="F:RNA polymerase II cis-regulatory region sequence-specific DNA binding"/>
    <property type="evidence" value="ECO:0007669"/>
    <property type="project" value="TreeGrafter"/>
</dbReference>
<dbReference type="PROSITE" id="PS50809">
    <property type="entry name" value="DM_2"/>
    <property type="match status" value="1"/>
</dbReference>
<evidence type="ECO:0000313" key="8">
    <source>
        <dbReference type="Proteomes" id="UP000695007"/>
    </source>
</evidence>
<protein>
    <submittedName>
        <fullName evidence="9">Protein doublesex-like</fullName>
    </submittedName>
</protein>
<dbReference type="GeneID" id="105367427"/>
<reference evidence="9" key="1">
    <citation type="submission" date="2025-08" db="UniProtKB">
        <authorList>
            <consortium name="RefSeq"/>
        </authorList>
    </citation>
    <scope>IDENTIFICATION</scope>
</reference>
<feature type="domain" description="DM" evidence="7">
    <location>
        <begin position="32"/>
        <end position="79"/>
    </location>
</feature>
<keyword evidence="1 5" id="KW-0479">Metal-binding</keyword>
<dbReference type="SMART" id="SM01143">
    <property type="entry name" value="DSX_dimer"/>
    <property type="match status" value="1"/>
</dbReference>
<dbReference type="SMART" id="SM00301">
    <property type="entry name" value="DM"/>
    <property type="match status" value="1"/>
</dbReference>
<keyword evidence="8" id="KW-1185">Reference proteome</keyword>
<evidence type="ECO:0000259" key="7">
    <source>
        <dbReference type="PROSITE" id="PS50809"/>
    </source>
</evidence>
<dbReference type="Pfam" id="PF08828">
    <property type="entry name" value="DSX_dimer"/>
    <property type="match status" value="1"/>
</dbReference>
<dbReference type="Pfam" id="PF00751">
    <property type="entry name" value="DM"/>
    <property type="match status" value="1"/>
</dbReference>
<accession>A0AAJ7E1I7</accession>
<dbReference type="GO" id="GO:0000981">
    <property type="term" value="F:DNA-binding transcription factor activity, RNA polymerase II-specific"/>
    <property type="evidence" value="ECO:0007669"/>
    <property type="project" value="TreeGrafter"/>
</dbReference>
<dbReference type="Gene3D" id="1.10.8.10">
    <property type="entry name" value="DNA helicase RuvA subunit, C-terminal domain"/>
    <property type="match status" value="1"/>
</dbReference>
<evidence type="ECO:0000313" key="9">
    <source>
        <dbReference type="RefSeq" id="XP_011504432.1"/>
    </source>
</evidence>
<dbReference type="InterPro" id="IPR001275">
    <property type="entry name" value="DM_DNA-bd"/>
</dbReference>
<dbReference type="Proteomes" id="UP000695007">
    <property type="component" value="Unplaced"/>
</dbReference>
<comment type="subcellular location">
    <subcellularLocation>
        <location evidence="5">Nucleus</location>
    </subcellularLocation>
</comment>
<organism evidence="8 9">
    <name type="scientific">Ceratosolen solmsi marchali</name>
    <dbReference type="NCBI Taxonomy" id="326594"/>
    <lineage>
        <taxon>Eukaryota</taxon>
        <taxon>Metazoa</taxon>
        <taxon>Ecdysozoa</taxon>
        <taxon>Arthropoda</taxon>
        <taxon>Hexapoda</taxon>
        <taxon>Insecta</taxon>
        <taxon>Pterygota</taxon>
        <taxon>Neoptera</taxon>
        <taxon>Endopterygota</taxon>
        <taxon>Hymenoptera</taxon>
        <taxon>Apocrita</taxon>
        <taxon>Proctotrupomorpha</taxon>
        <taxon>Chalcidoidea</taxon>
        <taxon>Agaonidae</taxon>
        <taxon>Agaoninae</taxon>
        <taxon>Ceratosolen</taxon>
    </lineage>
</organism>